<evidence type="ECO:0000313" key="1">
    <source>
        <dbReference type="EMBL" id="XDQ50448.1"/>
    </source>
</evidence>
<dbReference type="EMBL" id="CP163443">
    <property type="protein sequence ID" value="XDQ50448.1"/>
    <property type="molecule type" value="Genomic_DNA"/>
</dbReference>
<accession>A0AB39R7F1</accession>
<organism evidence="1">
    <name type="scientific">Streptomyces sp. R41</name>
    <dbReference type="NCBI Taxonomy" id="3238632"/>
    <lineage>
        <taxon>Bacteria</taxon>
        <taxon>Bacillati</taxon>
        <taxon>Actinomycetota</taxon>
        <taxon>Actinomycetes</taxon>
        <taxon>Kitasatosporales</taxon>
        <taxon>Streptomycetaceae</taxon>
        <taxon>Streptomyces</taxon>
    </lineage>
</organism>
<reference evidence="1" key="1">
    <citation type="submission" date="2024-07" db="EMBL/GenBank/DDBJ databases">
        <authorList>
            <person name="Yu S.T."/>
        </authorList>
    </citation>
    <scope>NUCLEOTIDE SEQUENCE</scope>
    <source>
        <strain evidence="1">R41</strain>
    </source>
</reference>
<dbReference type="AlphaFoldDB" id="A0AB39R7F1"/>
<gene>
    <name evidence="1" type="ORF">AB5J53_01335</name>
</gene>
<name>A0AB39R7F1_9ACTN</name>
<protein>
    <submittedName>
        <fullName evidence="1">Antitoxin MazE7</fullName>
    </submittedName>
</protein>
<dbReference type="RefSeq" id="WP_369243799.1">
    <property type="nucleotide sequence ID" value="NZ_CP163443.1"/>
</dbReference>
<sequence length="82" mass="8819">MADTSVKIDDTTRDRLKALADGAGMSMKDYLAKLASEKEHERQLETATAAFRRAISEPGVMDAFDAEFGGLPPAGHHTQQAA</sequence>
<proteinExistence type="predicted"/>